<organism evidence="1">
    <name type="scientific">viral metagenome</name>
    <dbReference type="NCBI Taxonomy" id="1070528"/>
    <lineage>
        <taxon>unclassified sequences</taxon>
        <taxon>metagenomes</taxon>
        <taxon>organismal metagenomes</taxon>
    </lineage>
</organism>
<dbReference type="AlphaFoldDB" id="A0A6M3J718"/>
<proteinExistence type="predicted"/>
<sequence length="94" mass="11033">MDKSKTYLERLTEETLRPILGALDLLKQEMAETMNIPDAPWKILDKPYDELTEEELVALFDIYHQDGETEPCPMCSWTARAELQRYRKNKQEGV</sequence>
<reference evidence="1" key="1">
    <citation type="submission" date="2020-03" db="EMBL/GenBank/DDBJ databases">
        <title>The deep terrestrial virosphere.</title>
        <authorList>
            <person name="Holmfeldt K."/>
            <person name="Nilsson E."/>
            <person name="Simone D."/>
            <person name="Lopez-Fernandez M."/>
            <person name="Wu X."/>
            <person name="de Brujin I."/>
            <person name="Lundin D."/>
            <person name="Andersson A."/>
            <person name="Bertilsson S."/>
            <person name="Dopson M."/>
        </authorList>
    </citation>
    <scope>NUCLEOTIDE SEQUENCE</scope>
    <source>
        <strain evidence="1">MM415B00458</strain>
    </source>
</reference>
<protein>
    <submittedName>
        <fullName evidence="1">Uncharacterized protein</fullName>
    </submittedName>
</protein>
<name>A0A6M3J718_9ZZZZ</name>
<accession>A0A6M3J718</accession>
<evidence type="ECO:0000313" key="1">
    <source>
        <dbReference type="EMBL" id="QJA64891.1"/>
    </source>
</evidence>
<gene>
    <name evidence="1" type="ORF">MM415B00458_0042</name>
</gene>
<dbReference type="EMBL" id="MT141528">
    <property type="protein sequence ID" value="QJA64891.1"/>
    <property type="molecule type" value="Genomic_DNA"/>
</dbReference>